<proteinExistence type="predicted"/>
<dbReference type="STRING" id="665079.A7EQK8"/>
<keyword evidence="3" id="KW-1185">Reference proteome</keyword>
<gene>
    <name evidence="2" type="ORF">SS1G_07610</name>
</gene>
<feature type="compositionally biased region" description="Polar residues" evidence="1">
    <location>
        <begin position="119"/>
        <end position="129"/>
    </location>
</feature>
<evidence type="ECO:0000313" key="2">
    <source>
        <dbReference type="EMBL" id="EDN91750.1"/>
    </source>
</evidence>
<dbReference type="KEGG" id="ssl:SS1G_07610"/>
<evidence type="ECO:0000313" key="3">
    <source>
        <dbReference type="Proteomes" id="UP000001312"/>
    </source>
</evidence>
<feature type="region of interest" description="Disordered" evidence="1">
    <location>
        <begin position="1"/>
        <end position="22"/>
    </location>
</feature>
<name>A7EQK8_SCLS1</name>
<dbReference type="InParanoid" id="A7EQK8"/>
<dbReference type="AlphaFoldDB" id="A7EQK8"/>
<feature type="compositionally biased region" description="Low complexity" evidence="1">
    <location>
        <begin position="50"/>
        <end position="60"/>
    </location>
</feature>
<protein>
    <submittedName>
        <fullName evidence="2">Uncharacterized protein</fullName>
    </submittedName>
</protein>
<sequence length="168" mass="18870">MRDVGTQFSGPGAKVKTGREEEIEIYTPSVVLKKGFRTNPNPNYSKFVDPDSVSPSKPVSRQIFSPAPSFISTSFNKPRDSPYNRKVPNTAMRQPQFRQTTPNSVTSTSAGTADGGSLGTRSSRYTQKFSRYGREGNKRPKGKRIKSNEEGAWRQRSATIWQIIIFRF</sequence>
<accession>A7EQK8</accession>
<evidence type="ECO:0000256" key="1">
    <source>
        <dbReference type="SAM" id="MobiDB-lite"/>
    </source>
</evidence>
<feature type="region of interest" description="Disordered" evidence="1">
    <location>
        <begin position="34"/>
        <end position="152"/>
    </location>
</feature>
<feature type="compositionally biased region" description="Polar residues" evidence="1">
    <location>
        <begin position="91"/>
        <end position="111"/>
    </location>
</feature>
<dbReference type="EMBL" id="CH476630">
    <property type="protein sequence ID" value="EDN91750.1"/>
    <property type="molecule type" value="Genomic_DNA"/>
</dbReference>
<dbReference type="GeneID" id="5487205"/>
<reference evidence="3" key="1">
    <citation type="journal article" date="2011" name="PLoS Genet.">
        <title>Genomic analysis of the necrotrophic fungal pathogens Sclerotinia sclerotiorum and Botrytis cinerea.</title>
        <authorList>
            <person name="Amselem J."/>
            <person name="Cuomo C.A."/>
            <person name="van Kan J.A."/>
            <person name="Viaud M."/>
            <person name="Benito E.P."/>
            <person name="Couloux A."/>
            <person name="Coutinho P.M."/>
            <person name="de Vries R.P."/>
            <person name="Dyer P.S."/>
            <person name="Fillinger S."/>
            <person name="Fournier E."/>
            <person name="Gout L."/>
            <person name="Hahn M."/>
            <person name="Kohn L."/>
            <person name="Lapalu N."/>
            <person name="Plummer K.M."/>
            <person name="Pradier J.M."/>
            <person name="Quevillon E."/>
            <person name="Sharon A."/>
            <person name="Simon A."/>
            <person name="ten Have A."/>
            <person name="Tudzynski B."/>
            <person name="Tudzynski P."/>
            <person name="Wincker P."/>
            <person name="Andrew M."/>
            <person name="Anthouard V."/>
            <person name="Beever R.E."/>
            <person name="Beffa R."/>
            <person name="Benoit I."/>
            <person name="Bouzid O."/>
            <person name="Brault B."/>
            <person name="Chen Z."/>
            <person name="Choquer M."/>
            <person name="Collemare J."/>
            <person name="Cotton P."/>
            <person name="Danchin E.G."/>
            <person name="Da Silva C."/>
            <person name="Gautier A."/>
            <person name="Giraud C."/>
            <person name="Giraud T."/>
            <person name="Gonzalez C."/>
            <person name="Grossetete S."/>
            <person name="Guldener U."/>
            <person name="Henrissat B."/>
            <person name="Howlett B.J."/>
            <person name="Kodira C."/>
            <person name="Kretschmer M."/>
            <person name="Lappartient A."/>
            <person name="Leroch M."/>
            <person name="Levis C."/>
            <person name="Mauceli E."/>
            <person name="Neuveglise C."/>
            <person name="Oeser B."/>
            <person name="Pearson M."/>
            <person name="Poulain J."/>
            <person name="Poussereau N."/>
            <person name="Quesneville H."/>
            <person name="Rascle C."/>
            <person name="Schumacher J."/>
            <person name="Segurens B."/>
            <person name="Sexton A."/>
            <person name="Silva E."/>
            <person name="Sirven C."/>
            <person name="Soanes D.M."/>
            <person name="Talbot N.J."/>
            <person name="Templeton M."/>
            <person name="Yandava C."/>
            <person name="Yarden O."/>
            <person name="Zeng Q."/>
            <person name="Rollins J.A."/>
            <person name="Lebrun M.H."/>
            <person name="Dickman M."/>
        </authorList>
    </citation>
    <scope>NUCLEOTIDE SEQUENCE [LARGE SCALE GENOMIC DNA]</scope>
    <source>
        <strain evidence="3">ATCC 18683 / 1980 / Ss-1</strain>
    </source>
</reference>
<dbReference type="Proteomes" id="UP000001312">
    <property type="component" value="Unassembled WGS sequence"/>
</dbReference>
<organism evidence="2 3">
    <name type="scientific">Sclerotinia sclerotiorum (strain ATCC 18683 / 1980 / Ss-1)</name>
    <name type="common">White mold</name>
    <name type="synonym">Whetzelinia sclerotiorum</name>
    <dbReference type="NCBI Taxonomy" id="665079"/>
    <lineage>
        <taxon>Eukaryota</taxon>
        <taxon>Fungi</taxon>
        <taxon>Dikarya</taxon>
        <taxon>Ascomycota</taxon>
        <taxon>Pezizomycotina</taxon>
        <taxon>Leotiomycetes</taxon>
        <taxon>Helotiales</taxon>
        <taxon>Sclerotiniaceae</taxon>
        <taxon>Sclerotinia</taxon>
    </lineage>
</organism>
<dbReference type="RefSeq" id="XP_001590986.1">
    <property type="nucleotide sequence ID" value="XM_001590936.1"/>
</dbReference>